<keyword evidence="3" id="KW-0963">Cytoplasm</keyword>
<evidence type="ECO:0000256" key="3">
    <source>
        <dbReference type="ARBA" id="ARBA00022490"/>
    </source>
</evidence>
<dbReference type="PANTHER" id="PTHR28681:SF1">
    <property type="entry name" value="TRANSMEMBRANE PROTEIN 196"/>
    <property type="match status" value="1"/>
</dbReference>
<dbReference type="Proteomes" id="UP000001554">
    <property type="component" value="Chromosome 1"/>
</dbReference>
<comment type="subcellular location">
    <subcellularLocation>
        <location evidence="2">Cytoplasm</location>
    </subcellularLocation>
    <subcellularLocation>
        <location evidence="1">Membrane</location>
        <topology evidence="1">Multi-pass membrane protein</topology>
    </subcellularLocation>
</comment>
<name>C3Y0W2_BRAFL</name>
<feature type="transmembrane region" description="Helical" evidence="8">
    <location>
        <begin position="72"/>
        <end position="92"/>
    </location>
</feature>
<organism>
    <name type="scientific">Branchiostoma floridae</name>
    <name type="common">Florida lancelet</name>
    <name type="synonym">Amphioxus</name>
    <dbReference type="NCBI Taxonomy" id="7739"/>
    <lineage>
        <taxon>Eukaryota</taxon>
        <taxon>Metazoa</taxon>
        <taxon>Chordata</taxon>
        <taxon>Cephalochordata</taxon>
        <taxon>Leptocardii</taxon>
        <taxon>Amphioxiformes</taxon>
        <taxon>Branchiostomatidae</taxon>
        <taxon>Branchiostoma</taxon>
    </lineage>
</organism>
<dbReference type="EMBL" id="GG666479">
    <property type="protein sequence ID" value="EEN66095.1"/>
    <property type="molecule type" value="Genomic_DNA"/>
</dbReference>
<evidence type="ECO:0000256" key="7">
    <source>
        <dbReference type="ARBA" id="ARBA00044525"/>
    </source>
</evidence>
<keyword evidence="10" id="KW-1185">Reference proteome</keyword>
<evidence type="ECO:0000256" key="1">
    <source>
        <dbReference type="ARBA" id="ARBA00004141"/>
    </source>
</evidence>
<evidence type="ECO:0000256" key="5">
    <source>
        <dbReference type="ARBA" id="ARBA00022989"/>
    </source>
</evidence>
<gene>
    <name evidence="11" type="primary">LOC118412717</name>
    <name evidence="9" type="ORF">BRAFLDRAFT_125662</name>
</gene>
<keyword evidence="6 8" id="KW-0472">Membrane</keyword>
<dbReference type="GeneID" id="118412717"/>
<dbReference type="GO" id="GO:0005737">
    <property type="term" value="C:cytoplasm"/>
    <property type="evidence" value="ECO:0007669"/>
    <property type="project" value="UniProtKB-SubCell"/>
</dbReference>
<reference evidence="9" key="1">
    <citation type="journal article" date="2008" name="Nature">
        <title>The amphioxus genome and the evolution of the chordate karyotype.</title>
        <authorList>
            <consortium name="US DOE Joint Genome Institute (JGI-PGF)"/>
            <person name="Putnam N.H."/>
            <person name="Butts T."/>
            <person name="Ferrier D.E.K."/>
            <person name="Furlong R.F."/>
            <person name="Hellsten U."/>
            <person name="Kawashima T."/>
            <person name="Robinson-Rechavi M."/>
            <person name="Shoguchi E."/>
            <person name="Terry A."/>
            <person name="Yu J.-K."/>
            <person name="Benito-Gutierrez E.L."/>
            <person name="Dubchak I."/>
            <person name="Garcia-Fernandez J."/>
            <person name="Gibson-Brown J.J."/>
            <person name="Grigoriev I.V."/>
            <person name="Horton A.C."/>
            <person name="de Jong P.J."/>
            <person name="Jurka J."/>
            <person name="Kapitonov V.V."/>
            <person name="Kohara Y."/>
            <person name="Kuroki Y."/>
            <person name="Lindquist E."/>
            <person name="Lucas S."/>
            <person name="Osoegawa K."/>
            <person name="Pennacchio L.A."/>
            <person name="Salamov A.A."/>
            <person name="Satou Y."/>
            <person name="Sauka-Spengler T."/>
            <person name="Schmutz J."/>
            <person name="Shin-I T."/>
            <person name="Toyoda A."/>
            <person name="Bronner-Fraser M."/>
            <person name="Fujiyama A."/>
            <person name="Holland L.Z."/>
            <person name="Holland P.W.H."/>
            <person name="Satoh N."/>
            <person name="Rokhsar D.S."/>
        </authorList>
    </citation>
    <scope>NUCLEOTIDE SEQUENCE [LARGE SCALE GENOMIC DNA]</scope>
    <source>
        <strain evidence="9">S238N-H82</strain>
        <tissue evidence="9">Testes</tissue>
    </source>
</reference>
<accession>C3Y0W2</accession>
<protein>
    <recommendedName>
        <fullName evidence="7">Transmembrane protein 196</fullName>
    </recommendedName>
</protein>
<dbReference type="OMA" id="HVGCNNS"/>
<reference evidence="11" key="3">
    <citation type="submission" date="2025-04" db="UniProtKB">
        <authorList>
            <consortium name="RefSeq"/>
        </authorList>
    </citation>
    <scope>IDENTIFICATION</scope>
    <source>
        <strain evidence="11">S238N-H82</strain>
        <tissue evidence="11">Testes</tissue>
    </source>
</reference>
<dbReference type="InParanoid" id="C3Y0W2"/>
<dbReference type="GO" id="GO:0016020">
    <property type="term" value="C:membrane"/>
    <property type="evidence" value="ECO:0007669"/>
    <property type="project" value="UniProtKB-SubCell"/>
</dbReference>
<evidence type="ECO:0000313" key="11">
    <source>
        <dbReference type="RefSeq" id="XP_035671641.1"/>
    </source>
</evidence>
<evidence type="ECO:0000256" key="6">
    <source>
        <dbReference type="ARBA" id="ARBA00023136"/>
    </source>
</evidence>
<evidence type="ECO:0000256" key="2">
    <source>
        <dbReference type="ARBA" id="ARBA00004496"/>
    </source>
</evidence>
<feature type="transmembrane region" description="Helical" evidence="8">
    <location>
        <begin position="35"/>
        <end position="60"/>
    </location>
</feature>
<feature type="transmembrane region" description="Helical" evidence="8">
    <location>
        <begin position="163"/>
        <end position="185"/>
    </location>
</feature>
<evidence type="ECO:0000256" key="4">
    <source>
        <dbReference type="ARBA" id="ARBA00022692"/>
    </source>
</evidence>
<feature type="transmembrane region" description="Helical" evidence="8">
    <location>
        <begin position="99"/>
        <end position="122"/>
    </location>
</feature>
<evidence type="ECO:0000313" key="10">
    <source>
        <dbReference type="Proteomes" id="UP000001554"/>
    </source>
</evidence>
<evidence type="ECO:0000256" key="8">
    <source>
        <dbReference type="SAM" id="Phobius"/>
    </source>
</evidence>
<dbReference type="OrthoDB" id="10015735at2759"/>
<sequence length="214" mass="23064">MPVGRRFFSEWEERQQNEEALAEARRRREMRAVTTALVVLSSLTILVGLVTIGSGTAAAFQPGNTIGSVNSLSAIACGICFLFSGVLGLVHVGCNNSSACLILCFTVGCTISLIFSLVYIQLLRLFVEDLESGEIQLFVPTNSTFQKAVTDPFVTVALGKTCVVAAGIGCATTIVLTFLACRVASEEKRRLFMLREGIDMTEQPDDAEVRTTAI</sequence>
<dbReference type="PANTHER" id="PTHR28681">
    <property type="entry name" value="TRANSMEMBRANE PROTEIN 196"/>
    <property type="match status" value="1"/>
</dbReference>
<reference evidence="10" key="2">
    <citation type="journal article" date="2020" name="Nat. Ecol. Evol.">
        <title>Deeply conserved synteny resolves early events in vertebrate evolution.</title>
        <authorList>
            <person name="Simakov O."/>
            <person name="Marletaz F."/>
            <person name="Yue J.X."/>
            <person name="O'Connell B."/>
            <person name="Jenkins J."/>
            <person name="Brandt A."/>
            <person name="Calef R."/>
            <person name="Tung C.H."/>
            <person name="Huang T.K."/>
            <person name="Schmutz J."/>
            <person name="Satoh N."/>
            <person name="Yu J.K."/>
            <person name="Putnam N.H."/>
            <person name="Green R.E."/>
            <person name="Rokhsar D.S."/>
        </authorList>
    </citation>
    <scope>NUCLEOTIDE SEQUENCE [LARGE SCALE GENOMIC DNA]</scope>
    <source>
        <strain evidence="10">S238N-H82</strain>
    </source>
</reference>
<evidence type="ECO:0000313" key="9">
    <source>
        <dbReference type="EMBL" id="EEN66095.1"/>
    </source>
</evidence>
<dbReference type="AlphaFoldDB" id="C3Y0W2"/>
<keyword evidence="5 8" id="KW-1133">Transmembrane helix</keyword>
<dbReference type="InterPro" id="IPR037661">
    <property type="entry name" value="TMEM196"/>
</dbReference>
<dbReference type="KEGG" id="bfo:118412717"/>
<dbReference type="RefSeq" id="XP_035671641.1">
    <property type="nucleotide sequence ID" value="XM_035815748.1"/>
</dbReference>
<proteinExistence type="predicted"/>
<keyword evidence="4 8" id="KW-0812">Transmembrane</keyword>